<feature type="domain" description="FAD-dependent protein C-terminal" evidence="1">
    <location>
        <begin position="215"/>
        <end position="391"/>
    </location>
</feature>
<dbReference type="PANTHER" id="PTHR43106">
    <property type="entry name" value="DEHYDROGENASE-RELATED"/>
    <property type="match status" value="1"/>
</dbReference>
<comment type="caution">
    <text evidence="2">The sequence shown here is derived from an EMBL/GenBank/DDBJ whole genome shotgun (WGS) entry which is preliminary data.</text>
</comment>
<reference evidence="2 3" key="1">
    <citation type="submission" date="2013-12" db="EMBL/GenBank/DDBJ databases">
        <title>Comparative genomics of Petrotoga isolates.</title>
        <authorList>
            <person name="Nesbo C.L."/>
            <person name="Charchuk R."/>
            <person name="Chow K."/>
        </authorList>
    </citation>
    <scope>NUCLEOTIDE SEQUENCE [LARGE SCALE GENOMIC DNA]</scope>
    <source>
        <strain evidence="2 3">DSM 13574</strain>
    </source>
</reference>
<gene>
    <name evidence="2" type="ORF">X929_05420</name>
</gene>
<dbReference type="EMBL" id="AZRL01000012">
    <property type="protein sequence ID" value="PNR96500.1"/>
    <property type="molecule type" value="Genomic_DNA"/>
</dbReference>
<dbReference type="RefSeq" id="WP_103066994.1">
    <property type="nucleotide sequence ID" value="NZ_AZRL01000012.1"/>
</dbReference>
<dbReference type="SUPFAM" id="SSF51905">
    <property type="entry name" value="FAD/NAD(P)-binding domain"/>
    <property type="match status" value="1"/>
</dbReference>
<dbReference type="OrthoDB" id="9762921at2"/>
<organism evidence="2 3">
    <name type="scientific">Petrotoga olearia DSM 13574</name>
    <dbReference type="NCBI Taxonomy" id="1122955"/>
    <lineage>
        <taxon>Bacteria</taxon>
        <taxon>Thermotogati</taxon>
        <taxon>Thermotogota</taxon>
        <taxon>Thermotogae</taxon>
        <taxon>Petrotogales</taxon>
        <taxon>Petrotogaceae</taxon>
        <taxon>Petrotoga</taxon>
    </lineage>
</organism>
<evidence type="ECO:0000313" key="3">
    <source>
        <dbReference type="Proteomes" id="UP000236434"/>
    </source>
</evidence>
<dbReference type="InterPro" id="IPR036188">
    <property type="entry name" value="FAD/NAD-bd_sf"/>
</dbReference>
<dbReference type="PANTHER" id="PTHR43106:SF1">
    <property type="entry name" value="DEHYDROGENASE-RELATED"/>
    <property type="match status" value="1"/>
</dbReference>
<proteinExistence type="predicted"/>
<sequence>MKKMAIIGFGAASIGFLKGLQEEKKINRYSIDVYEKGENLEGAGFGGLKYDGKLFISKEMGGDLVIPLNIQKKVVEYYLRKSGLAKLDEDKKLELSNKLEKGDSFENEELYKKFYDADFEPVRSHFFHLGTELLIETIKNIFKEFSNFSNVNFIFGEEVIKVIPGPEVVVVTNSGSEKTYDKVVVAVGRRGHKLVSEMVKDHPDLVLSNDKVDLGVRFELPNHIVDYLNKEMYEFKIRLKTKTGYIVRTFCNNPGGEVTLESYDDFLTVNGHANTTTKTTNTNFAILVTHSFTQPFNDPVGYGSYIAKLSNILAGGDKVILQCYEDFKSSKRTKKLGRVEPTLDPHHFILGDLNLALPRRTIESIIDFLERLETVVKGVTYPDNLLYGAEVKFYANKINNDFFGNVKIIGDCSGWTRSITYATSHGYLIAKEF</sequence>
<dbReference type="InterPro" id="IPR049516">
    <property type="entry name" value="FAD-depend_C"/>
</dbReference>
<evidence type="ECO:0000313" key="2">
    <source>
        <dbReference type="EMBL" id="PNR96500.1"/>
    </source>
</evidence>
<evidence type="ECO:0000259" key="1">
    <source>
        <dbReference type="Pfam" id="PF21688"/>
    </source>
</evidence>
<dbReference type="AlphaFoldDB" id="A0A2K1P165"/>
<dbReference type="Pfam" id="PF21688">
    <property type="entry name" value="FAD-depend_C"/>
    <property type="match status" value="1"/>
</dbReference>
<accession>A0A2K1P165</accession>
<protein>
    <submittedName>
        <fullName evidence="2">FAD-dependent dehydrogenase</fullName>
    </submittedName>
</protein>
<dbReference type="Proteomes" id="UP000236434">
    <property type="component" value="Unassembled WGS sequence"/>
</dbReference>
<name>A0A2K1P165_9BACT</name>